<dbReference type="Gene3D" id="2.40.33.10">
    <property type="entry name" value="PK beta-barrel domain-like"/>
    <property type="match status" value="1"/>
</dbReference>
<dbReference type="KEGG" id="smam:Mal15_47820"/>
<dbReference type="GO" id="GO:0005524">
    <property type="term" value="F:ATP binding"/>
    <property type="evidence" value="ECO:0007669"/>
    <property type="project" value="UniProtKB-KW"/>
</dbReference>
<evidence type="ECO:0000256" key="10">
    <source>
        <dbReference type="ARBA" id="ARBA00023152"/>
    </source>
</evidence>
<dbReference type="EC" id="2.7.1.40" evidence="3 12"/>
<evidence type="ECO:0000256" key="9">
    <source>
        <dbReference type="ARBA" id="ARBA00022842"/>
    </source>
</evidence>
<evidence type="ECO:0000256" key="4">
    <source>
        <dbReference type="ARBA" id="ARBA00022679"/>
    </source>
</evidence>
<dbReference type="NCBIfam" id="NF004491">
    <property type="entry name" value="PRK05826.1"/>
    <property type="match status" value="1"/>
</dbReference>
<dbReference type="SUPFAM" id="SSF50800">
    <property type="entry name" value="PK beta-barrel domain-like"/>
    <property type="match status" value="1"/>
</dbReference>
<comment type="catalytic activity">
    <reaction evidence="13">
        <text>pyruvate + ATP = phosphoenolpyruvate + ADP + H(+)</text>
        <dbReference type="Rhea" id="RHEA:18157"/>
        <dbReference type="ChEBI" id="CHEBI:15361"/>
        <dbReference type="ChEBI" id="CHEBI:15378"/>
        <dbReference type="ChEBI" id="CHEBI:30616"/>
        <dbReference type="ChEBI" id="CHEBI:58702"/>
        <dbReference type="ChEBI" id="CHEBI:456216"/>
        <dbReference type="EC" id="2.7.1.40"/>
    </reaction>
</comment>
<keyword evidence="6" id="KW-0547">Nucleotide-binding</keyword>
<dbReference type="FunFam" id="2.40.33.10:FF:000001">
    <property type="entry name" value="Pyruvate kinase"/>
    <property type="match status" value="1"/>
</dbReference>
<dbReference type="InterPro" id="IPR011037">
    <property type="entry name" value="Pyrv_Knase-like_insert_dom_sf"/>
</dbReference>
<evidence type="ECO:0000313" key="17">
    <source>
        <dbReference type="Proteomes" id="UP000321353"/>
    </source>
</evidence>
<keyword evidence="8" id="KW-0067">ATP-binding</keyword>
<dbReference type="InterPro" id="IPR040442">
    <property type="entry name" value="Pyrv_kinase-like_dom_sf"/>
</dbReference>
<gene>
    <name evidence="16" type="primary">pyk_1</name>
    <name evidence="16" type="ORF">Mal15_47820</name>
</gene>
<proteinExistence type="inferred from homology"/>
<keyword evidence="9 13" id="KW-0460">Magnesium</keyword>
<dbReference type="NCBIfam" id="TIGR01064">
    <property type="entry name" value="pyruv_kin"/>
    <property type="match status" value="1"/>
</dbReference>
<evidence type="ECO:0000256" key="6">
    <source>
        <dbReference type="ARBA" id="ARBA00022741"/>
    </source>
</evidence>
<dbReference type="InterPro" id="IPR001697">
    <property type="entry name" value="Pyr_Knase"/>
</dbReference>
<dbReference type="InterPro" id="IPR015806">
    <property type="entry name" value="Pyrv_Knase_insert_dom_sf"/>
</dbReference>
<evidence type="ECO:0000256" key="13">
    <source>
        <dbReference type="RuleBase" id="RU000504"/>
    </source>
</evidence>
<evidence type="ECO:0000256" key="5">
    <source>
        <dbReference type="ARBA" id="ARBA00022723"/>
    </source>
</evidence>
<dbReference type="InterPro" id="IPR015795">
    <property type="entry name" value="Pyrv_Knase_C"/>
</dbReference>
<evidence type="ECO:0000256" key="11">
    <source>
        <dbReference type="ARBA" id="ARBA00023317"/>
    </source>
</evidence>
<dbReference type="PANTHER" id="PTHR11817">
    <property type="entry name" value="PYRUVATE KINASE"/>
    <property type="match status" value="1"/>
</dbReference>
<evidence type="ECO:0000256" key="7">
    <source>
        <dbReference type="ARBA" id="ARBA00022777"/>
    </source>
</evidence>
<organism evidence="16 17">
    <name type="scientific">Stieleria maiorica</name>
    <dbReference type="NCBI Taxonomy" id="2795974"/>
    <lineage>
        <taxon>Bacteria</taxon>
        <taxon>Pseudomonadati</taxon>
        <taxon>Planctomycetota</taxon>
        <taxon>Planctomycetia</taxon>
        <taxon>Pirellulales</taxon>
        <taxon>Pirellulaceae</taxon>
        <taxon>Stieleria</taxon>
    </lineage>
</organism>
<evidence type="ECO:0000256" key="3">
    <source>
        <dbReference type="ARBA" id="ARBA00012142"/>
    </source>
</evidence>
<dbReference type="GO" id="GO:0004743">
    <property type="term" value="F:pyruvate kinase activity"/>
    <property type="evidence" value="ECO:0007669"/>
    <property type="project" value="UniProtKB-UniRule"/>
</dbReference>
<dbReference type="GO" id="GO:0030955">
    <property type="term" value="F:potassium ion binding"/>
    <property type="evidence" value="ECO:0007669"/>
    <property type="project" value="UniProtKB-UniRule"/>
</dbReference>
<reference evidence="16 17" key="1">
    <citation type="submission" date="2019-02" db="EMBL/GenBank/DDBJ databases">
        <title>Planctomycetal bacteria perform biofilm scaping via a novel small molecule.</title>
        <authorList>
            <person name="Jeske O."/>
            <person name="Boedeker C."/>
            <person name="Wiegand S."/>
            <person name="Breitling P."/>
            <person name="Kallscheuer N."/>
            <person name="Jogler M."/>
            <person name="Rohde M."/>
            <person name="Petersen J."/>
            <person name="Medema M.H."/>
            <person name="Surup F."/>
            <person name="Jogler C."/>
        </authorList>
    </citation>
    <scope>NUCLEOTIDE SEQUENCE [LARGE SCALE GENOMIC DNA]</scope>
    <source>
        <strain evidence="16 17">Mal15</strain>
    </source>
</reference>
<accession>A0A5B9MJU1</accession>
<sequence>MPIYGALNPLQGSDFTIAETRVAAGHPSATLDVGLEARLVRMEIITMADTQRPFRHTKIVATIGPATETLEKLESLIRAGVDIIRLNMAHGSVQWVGEIIARVRQASQNVGRHVAIMMDVKGPEVRTGPVDAPIELKVGDRLELHTQPFDAVDDGVHRVSVNYPDLPADVAVGATVLIDSGLLRTKVLETTDHLVVLEVLTPGTLGSRRHINLPGTRINLPALTKKDEADLCAGVAAGLDFVALSFVRQAADIVTLREFLDELSSCAKIIAKIEDQAGVENMEEIIHESDGVMVARGDLGIEIEYHKLPLVQTELVNACQVQGKPVIIATHLLESMIQSPIPTRAEISDVSNAIREQADAIMLSGETTMGAYPLESVEVLKNIVQSIEPSVDGQINRRIRLHTPKAKMLRSSVVLAKELGRAGVVVFTRSGFLAYVLGAMRAQEVPIYAFTDIPSTFHQLMLPWGVEPFLMDFSDDPERTIQNALGRLKERGWCSPGEWLVVITNALADDKIIDTLQLRQVNGDS</sequence>
<dbReference type="PRINTS" id="PR01050">
    <property type="entry name" value="PYRUVTKNASE"/>
</dbReference>
<feature type="domain" description="Pyruvate kinase barrel" evidence="14">
    <location>
        <begin position="55"/>
        <end position="377"/>
    </location>
</feature>
<dbReference type="SUPFAM" id="SSF51621">
    <property type="entry name" value="Phosphoenolpyruvate/pyruvate domain"/>
    <property type="match status" value="1"/>
</dbReference>
<evidence type="ECO:0000256" key="1">
    <source>
        <dbReference type="ARBA" id="ARBA00004997"/>
    </source>
</evidence>
<dbReference type="InterPro" id="IPR015813">
    <property type="entry name" value="Pyrv/PenolPyrv_kinase-like_dom"/>
</dbReference>
<dbReference type="AlphaFoldDB" id="A0A5B9MJU1"/>
<dbReference type="Proteomes" id="UP000321353">
    <property type="component" value="Chromosome"/>
</dbReference>
<dbReference type="InterPro" id="IPR036918">
    <property type="entry name" value="Pyrv_Knase_C_sf"/>
</dbReference>
<evidence type="ECO:0000259" key="15">
    <source>
        <dbReference type="Pfam" id="PF02887"/>
    </source>
</evidence>
<evidence type="ECO:0000259" key="14">
    <source>
        <dbReference type="Pfam" id="PF00224"/>
    </source>
</evidence>
<dbReference type="SUPFAM" id="SSF52935">
    <property type="entry name" value="PK C-terminal domain-like"/>
    <property type="match status" value="1"/>
</dbReference>
<dbReference type="Pfam" id="PF02887">
    <property type="entry name" value="PK_C"/>
    <property type="match status" value="1"/>
</dbReference>
<dbReference type="InterPro" id="IPR015793">
    <property type="entry name" value="Pyrv_Knase_brl"/>
</dbReference>
<keyword evidence="17" id="KW-1185">Reference proteome</keyword>
<evidence type="ECO:0000256" key="8">
    <source>
        <dbReference type="ARBA" id="ARBA00022840"/>
    </source>
</evidence>
<comment type="similarity">
    <text evidence="2 13">Belongs to the pyruvate kinase family.</text>
</comment>
<dbReference type="Pfam" id="PF00224">
    <property type="entry name" value="PK"/>
    <property type="match status" value="1"/>
</dbReference>
<protein>
    <recommendedName>
        <fullName evidence="3 12">Pyruvate kinase</fullName>
        <ecNumber evidence="3 12">2.7.1.40</ecNumber>
    </recommendedName>
</protein>
<keyword evidence="4 13" id="KW-0808">Transferase</keyword>
<keyword evidence="11 16" id="KW-0670">Pyruvate</keyword>
<keyword evidence="10 13" id="KW-0324">Glycolysis</keyword>
<keyword evidence="7 13" id="KW-0418">Kinase</keyword>
<comment type="pathway">
    <text evidence="1 13">Carbohydrate degradation; glycolysis; pyruvate from D-glyceraldehyde 3-phosphate: step 5/5.</text>
</comment>
<dbReference type="UniPathway" id="UPA00109">
    <property type="reaction ID" value="UER00188"/>
</dbReference>
<feature type="domain" description="Pyruvate kinase C-terminal" evidence="15">
    <location>
        <begin position="409"/>
        <end position="504"/>
    </location>
</feature>
<dbReference type="Gene3D" id="3.40.1380.20">
    <property type="entry name" value="Pyruvate kinase, C-terminal domain"/>
    <property type="match status" value="1"/>
</dbReference>
<dbReference type="GO" id="GO:0000287">
    <property type="term" value="F:magnesium ion binding"/>
    <property type="evidence" value="ECO:0007669"/>
    <property type="project" value="UniProtKB-UniRule"/>
</dbReference>
<evidence type="ECO:0000256" key="12">
    <source>
        <dbReference type="NCBIfam" id="TIGR01064"/>
    </source>
</evidence>
<dbReference type="GO" id="GO:0016301">
    <property type="term" value="F:kinase activity"/>
    <property type="evidence" value="ECO:0007669"/>
    <property type="project" value="UniProtKB-KW"/>
</dbReference>
<evidence type="ECO:0000313" key="16">
    <source>
        <dbReference type="EMBL" id="QEG00710.1"/>
    </source>
</evidence>
<dbReference type="EMBL" id="CP036264">
    <property type="protein sequence ID" value="QEG00710.1"/>
    <property type="molecule type" value="Genomic_DNA"/>
</dbReference>
<evidence type="ECO:0000256" key="2">
    <source>
        <dbReference type="ARBA" id="ARBA00008663"/>
    </source>
</evidence>
<keyword evidence="5" id="KW-0479">Metal-binding</keyword>
<dbReference type="Gene3D" id="3.20.20.60">
    <property type="entry name" value="Phosphoenolpyruvate-binding domains"/>
    <property type="match status" value="1"/>
</dbReference>
<name>A0A5B9MJU1_9BACT</name>